<keyword evidence="6 11" id="KW-0067">ATP-binding</keyword>
<evidence type="ECO:0000313" key="12">
    <source>
        <dbReference type="Proteomes" id="UP000186406"/>
    </source>
</evidence>
<dbReference type="SUPFAM" id="SSF52540">
    <property type="entry name" value="P-loop containing nucleoside triphosphate hydrolases"/>
    <property type="match status" value="1"/>
</dbReference>
<keyword evidence="5" id="KW-0547">Nucleotide-binding</keyword>
<dbReference type="EMBL" id="FRXO01000001">
    <property type="protein sequence ID" value="SHO60530.1"/>
    <property type="molecule type" value="Genomic_DNA"/>
</dbReference>
<dbReference type="Gene3D" id="3.40.50.300">
    <property type="entry name" value="P-loop containing nucleotide triphosphate hydrolases"/>
    <property type="match status" value="1"/>
</dbReference>
<dbReference type="SMART" id="SM00382">
    <property type="entry name" value="AAA"/>
    <property type="match status" value="1"/>
</dbReference>
<evidence type="ECO:0000256" key="6">
    <source>
        <dbReference type="ARBA" id="ARBA00022840"/>
    </source>
</evidence>
<dbReference type="Pfam" id="PF08402">
    <property type="entry name" value="TOBE_2"/>
    <property type="match status" value="1"/>
</dbReference>
<dbReference type="OrthoDB" id="9802264at2"/>
<dbReference type="InterPro" id="IPR017871">
    <property type="entry name" value="ABC_transporter-like_CS"/>
</dbReference>
<dbReference type="STRING" id="1123029.SAMN02745172_00324"/>
<comment type="similarity">
    <text evidence="1">Belongs to the ABC transporter superfamily.</text>
</comment>
<dbReference type="PANTHER" id="PTHR42781">
    <property type="entry name" value="SPERMIDINE/PUTRESCINE IMPORT ATP-BINDING PROTEIN POTA"/>
    <property type="match status" value="1"/>
</dbReference>
<dbReference type="InterPro" id="IPR050093">
    <property type="entry name" value="ABC_SmlMolc_Importer"/>
</dbReference>
<name>A0A1M7Z6X8_9HYPH</name>
<accession>A0A1M7Z6X8</accession>
<dbReference type="Proteomes" id="UP000186406">
    <property type="component" value="Unassembled WGS sequence"/>
</dbReference>
<dbReference type="PANTHER" id="PTHR42781:SF4">
    <property type="entry name" value="SPERMIDINE_PUTRESCINE IMPORT ATP-BINDING PROTEIN POTA"/>
    <property type="match status" value="1"/>
</dbReference>
<dbReference type="RefSeq" id="WP_073625449.1">
    <property type="nucleotide sequence ID" value="NZ_FRXO01000001.1"/>
</dbReference>
<dbReference type="InterPro" id="IPR008995">
    <property type="entry name" value="Mo/tungstate-bd_C_term_dom"/>
</dbReference>
<keyword evidence="4" id="KW-0410">Iron transport</keyword>
<keyword evidence="12" id="KW-1185">Reference proteome</keyword>
<evidence type="ECO:0000256" key="3">
    <source>
        <dbReference type="ARBA" id="ARBA00022475"/>
    </source>
</evidence>
<dbReference type="InterPro" id="IPR003593">
    <property type="entry name" value="AAA+_ATPase"/>
</dbReference>
<evidence type="ECO:0000256" key="5">
    <source>
        <dbReference type="ARBA" id="ARBA00022741"/>
    </source>
</evidence>
<evidence type="ECO:0000256" key="2">
    <source>
        <dbReference type="ARBA" id="ARBA00022448"/>
    </source>
</evidence>
<sequence>MPTAAARRAVPEIAIPARLAFERVSLSFAAHAAINDVSISVNAGEILCLLGPSGCGKTTLLRIAAGIETQDAGRVVIDGEEVAGATRTLPPEARGVGLVFQDYALFPHLTILDNVRFGLRGRPAAEAARMARTALERVRLGHYAGHYPHHLSGGEQQRVALARALVPGPRVLLMDEPFSGLDRRLRDKVRDETIAVLGEAGITAVVVTHDPEEAMRIGDRIALMRKGRLVQLGAPEELYRHPVDIEAARFFSELNEVAGRVEGGLVVSVLGRVPAPARLKDGDEVVVAARPHDMRLSSAGIGTPGRVVSRRYLGEVDRIEVAVAGLAAPLEVRSVEIGRFSVGDSLFIDVPPERLHIFPDGMRAGTTP</sequence>
<keyword evidence="9" id="KW-0472">Membrane</keyword>
<evidence type="ECO:0000313" key="11">
    <source>
        <dbReference type="EMBL" id="SHO60530.1"/>
    </source>
</evidence>
<keyword evidence="8" id="KW-0406">Ion transport</keyword>
<keyword evidence="3" id="KW-1003">Cell membrane</keyword>
<evidence type="ECO:0000259" key="10">
    <source>
        <dbReference type="PROSITE" id="PS50893"/>
    </source>
</evidence>
<gene>
    <name evidence="11" type="ORF">SAMN02745172_00324</name>
</gene>
<protein>
    <submittedName>
        <fullName evidence="11">Iron(III) transport system ATP-binding protein</fullName>
    </submittedName>
</protein>
<dbReference type="GO" id="GO:0043190">
    <property type="term" value="C:ATP-binding cassette (ABC) transporter complex"/>
    <property type="evidence" value="ECO:0007669"/>
    <property type="project" value="InterPro"/>
</dbReference>
<dbReference type="AlphaFoldDB" id="A0A1M7Z6X8"/>
<reference evidence="11 12" key="1">
    <citation type="submission" date="2016-12" db="EMBL/GenBank/DDBJ databases">
        <authorList>
            <person name="Song W.-J."/>
            <person name="Kurnit D.M."/>
        </authorList>
    </citation>
    <scope>NUCLEOTIDE SEQUENCE [LARGE SCALE GENOMIC DNA]</scope>
    <source>
        <strain evidence="11 12">DSM 19599</strain>
    </source>
</reference>
<feature type="domain" description="ABC transporter" evidence="10">
    <location>
        <begin position="19"/>
        <end position="251"/>
    </location>
</feature>
<evidence type="ECO:0000256" key="4">
    <source>
        <dbReference type="ARBA" id="ARBA00022496"/>
    </source>
</evidence>
<evidence type="ECO:0000256" key="9">
    <source>
        <dbReference type="ARBA" id="ARBA00023136"/>
    </source>
</evidence>
<evidence type="ECO:0000256" key="8">
    <source>
        <dbReference type="ARBA" id="ARBA00023065"/>
    </source>
</evidence>
<dbReference type="Pfam" id="PF00005">
    <property type="entry name" value="ABC_tran"/>
    <property type="match status" value="1"/>
</dbReference>
<dbReference type="GO" id="GO:0016887">
    <property type="term" value="F:ATP hydrolysis activity"/>
    <property type="evidence" value="ECO:0007669"/>
    <property type="project" value="InterPro"/>
</dbReference>
<dbReference type="GO" id="GO:0015697">
    <property type="term" value="P:quaternary ammonium group transport"/>
    <property type="evidence" value="ECO:0007669"/>
    <property type="project" value="UniProtKB-ARBA"/>
</dbReference>
<dbReference type="FunFam" id="3.40.50.300:FF:000425">
    <property type="entry name" value="Probable ABC transporter, ATP-binding subunit"/>
    <property type="match status" value="1"/>
</dbReference>
<dbReference type="InterPro" id="IPR027417">
    <property type="entry name" value="P-loop_NTPase"/>
</dbReference>
<keyword evidence="2" id="KW-0813">Transport</keyword>
<dbReference type="SUPFAM" id="SSF50331">
    <property type="entry name" value="MOP-like"/>
    <property type="match status" value="1"/>
</dbReference>
<dbReference type="InterPro" id="IPR012340">
    <property type="entry name" value="NA-bd_OB-fold"/>
</dbReference>
<dbReference type="GO" id="GO:0005524">
    <property type="term" value="F:ATP binding"/>
    <property type="evidence" value="ECO:0007669"/>
    <property type="project" value="UniProtKB-KW"/>
</dbReference>
<dbReference type="PROSITE" id="PS00211">
    <property type="entry name" value="ABC_TRANSPORTER_1"/>
    <property type="match status" value="1"/>
</dbReference>
<evidence type="ECO:0000256" key="7">
    <source>
        <dbReference type="ARBA" id="ARBA00023004"/>
    </source>
</evidence>
<evidence type="ECO:0000256" key="1">
    <source>
        <dbReference type="ARBA" id="ARBA00005417"/>
    </source>
</evidence>
<dbReference type="CDD" id="cd03259">
    <property type="entry name" value="ABC_Carb_Solutes_like"/>
    <property type="match status" value="1"/>
</dbReference>
<dbReference type="PROSITE" id="PS50893">
    <property type="entry name" value="ABC_TRANSPORTER_2"/>
    <property type="match status" value="1"/>
</dbReference>
<proteinExistence type="inferred from homology"/>
<keyword evidence="7" id="KW-0408">Iron</keyword>
<dbReference type="Gene3D" id="2.40.50.140">
    <property type="entry name" value="Nucleic acid-binding proteins"/>
    <property type="match status" value="1"/>
</dbReference>
<organism evidence="11 12">
    <name type="scientific">Pseudoxanthobacter soli DSM 19599</name>
    <dbReference type="NCBI Taxonomy" id="1123029"/>
    <lineage>
        <taxon>Bacteria</taxon>
        <taxon>Pseudomonadati</taxon>
        <taxon>Pseudomonadota</taxon>
        <taxon>Alphaproteobacteria</taxon>
        <taxon>Hyphomicrobiales</taxon>
        <taxon>Segnochrobactraceae</taxon>
        <taxon>Pseudoxanthobacter</taxon>
    </lineage>
</organism>
<dbReference type="InterPro" id="IPR015853">
    <property type="entry name" value="ABC_transpr_FbpC"/>
</dbReference>
<dbReference type="InterPro" id="IPR013611">
    <property type="entry name" value="Transp-assoc_OB_typ2"/>
</dbReference>
<dbReference type="GO" id="GO:0015408">
    <property type="term" value="F:ABC-type ferric iron transporter activity"/>
    <property type="evidence" value="ECO:0007669"/>
    <property type="project" value="InterPro"/>
</dbReference>
<dbReference type="InterPro" id="IPR003439">
    <property type="entry name" value="ABC_transporter-like_ATP-bd"/>
</dbReference>
<dbReference type="Gene3D" id="2.40.50.100">
    <property type="match status" value="1"/>
</dbReference>